<reference evidence="1" key="1">
    <citation type="submission" date="2023-11" db="EMBL/GenBank/DDBJ databases">
        <title>Genome sequence of Cyanobacterium aponinum BCRC AL20115.</title>
        <authorList>
            <person name="Chang H.-Y."/>
            <person name="Lin K.-M."/>
            <person name="Hsueh H.-T."/>
            <person name="Chu H.-A."/>
            <person name="Kuo C.-H."/>
        </authorList>
    </citation>
    <scope>NUCLEOTIDE SEQUENCE</scope>
    <source>
        <strain evidence="1">AL20115</strain>
    </source>
</reference>
<accession>A0AAF0ZAP8</accession>
<evidence type="ECO:0008006" key="2">
    <source>
        <dbReference type="Google" id="ProtNLM"/>
    </source>
</evidence>
<organism evidence="1">
    <name type="scientific">Cyanobacterium aponinum AL20115</name>
    <dbReference type="NCBI Taxonomy" id="3090662"/>
    <lineage>
        <taxon>Bacteria</taxon>
        <taxon>Bacillati</taxon>
        <taxon>Cyanobacteriota</taxon>
        <taxon>Cyanophyceae</taxon>
        <taxon>Oscillatoriophycideae</taxon>
        <taxon>Chroococcales</taxon>
        <taxon>Geminocystaceae</taxon>
        <taxon>Cyanobacterium</taxon>
    </lineage>
</organism>
<evidence type="ECO:0000313" key="1">
    <source>
        <dbReference type="EMBL" id="WPF88035.1"/>
    </source>
</evidence>
<dbReference type="RefSeq" id="WP_099434956.1">
    <property type="nucleotide sequence ID" value="NZ_CP138348.1"/>
</dbReference>
<proteinExistence type="predicted"/>
<sequence>MNLTPLIGITTSIFLLSQNPTQDKFNTLKRTLENYNFNVKIEPPPLRSTYGLLQVKTRTIWINPIVFDLQIALPTLIHEATHAAQLCAGKNEITALNLSLSPPNIARPYFTHYNHGLRRHLEAEAYAVQTHPEGYDLVISLLNKHCR</sequence>
<name>A0AAF0ZAP8_9CHRO</name>
<gene>
    <name evidence="1" type="ORF">SAY89_14710</name>
</gene>
<protein>
    <recommendedName>
        <fullName evidence="2">Dicer dsRNA-binding fold domain-containing protein</fullName>
    </recommendedName>
</protein>
<dbReference type="AlphaFoldDB" id="A0AAF0ZAP8"/>
<dbReference type="EMBL" id="CP138348">
    <property type="protein sequence ID" value="WPF88035.1"/>
    <property type="molecule type" value="Genomic_DNA"/>
</dbReference>